<dbReference type="Pfam" id="PF04115">
    <property type="entry name" value="Ureidogly_lyase"/>
    <property type="match status" value="1"/>
</dbReference>
<keyword evidence="12" id="KW-1185">Reference proteome</keyword>
<reference evidence="11" key="1">
    <citation type="submission" date="2023-04" db="EMBL/GenBank/DDBJ databases">
        <title>Ambrosiozyma monospora NBRC 1965.</title>
        <authorList>
            <person name="Ichikawa N."/>
            <person name="Sato H."/>
            <person name="Tonouchi N."/>
        </authorList>
    </citation>
    <scope>NUCLEOTIDE SEQUENCE</scope>
    <source>
        <strain evidence="11">NBRC 1965</strain>
    </source>
</reference>
<evidence type="ECO:0000256" key="3">
    <source>
        <dbReference type="ARBA" id="ARBA00012341"/>
    </source>
</evidence>
<comment type="caution">
    <text evidence="11">The sequence shown here is derived from an EMBL/GenBank/DDBJ whole genome shotgun (WGS) entry which is preliminary data.</text>
</comment>
<evidence type="ECO:0000256" key="9">
    <source>
        <dbReference type="ARBA" id="ARBA00055977"/>
    </source>
</evidence>
<evidence type="ECO:0000256" key="5">
    <source>
        <dbReference type="ARBA" id="ARBA00022631"/>
    </source>
</evidence>
<proteinExistence type="inferred from homology"/>
<dbReference type="OrthoDB" id="10266039at2759"/>
<dbReference type="InterPro" id="IPR007247">
    <property type="entry name" value="Ureidogly_lyase"/>
</dbReference>
<dbReference type="EC" id="4.3.2.3" evidence="3"/>
<dbReference type="CDD" id="cd20298">
    <property type="entry name" value="cupin_UAH"/>
    <property type="match status" value="1"/>
</dbReference>
<keyword evidence="5" id="KW-0659">Purine metabolism</keyword>
<accession>A0A9W6YLJ3</accession>
<gene>
    <name evidence="11" type="ORF">Amon01_000064500</name>
</gene>
<dbReference type="Proteomes" id="UP001165063">
    <property type="component" value="Unassembled WGS sequence"/>
</dbReference>
<dbReference type="InterPro" id="IPR011051">
    <property type="entry name" value="RmlC_Cupin_sf"/>
</dbReference>
<evidence type="ECO:0000256" key="1">
    <source>
        <dbReference type="ARBA" id="ARBA00004780"/>
    </source>
</evidence>
<dbReference type="Gene3D" id="2.60.120.480">
    <property type="entry name" value="Ureidoglycolate hydrolase"/>
    <property type="match status" value="1"/>
</dbReference>
<evidence type="ECO:0000256" key="8">
    <source>
        <dbReference type="ARBA" id="ARBA00047684"/>
    </source>
</evidence>
<evidence type="ECO:0000313" key="12">
    <source>
        <dbReference type="Proteomes" id="UP001165063"/>
    </source>
</evidence>
<dbReference type="GO" id="GO:0000256">
    <property type="term" value="P:allantoin catabolic process"/>
    <property type="evidence" value="ECO:0007669"/>
    <property type="project" value="InterPro"/>
</dbReference>
<keyword evidence="6" id="KW-0456">Lyase</keyword>
<dbReference type="PANTHER" id="PTHR21221:SF1">
    <property type="entry name" value="UREIDOGLYCOLATE LYASE"/>
    <property type="match status" value="1"/>
</dbReference>
<comment type="catalytic activity">
    <reaction evidence="8">
        <text>(S)-ureidoglycolate = urea + glyoxylate</text>
        <dbReference type="Rhea" id="RHEA:11304"/>
        <dbReference type="ChEBI" id="CHEBI:16199"/>
        <dbReference type="ChEBI" id="CHEBI:36655"/>
        <dbReference type="ChEBI" id="CHEBI:57296"/>
        <dbReference type="EC" id="4.3.2.3"/>
    </reaction>
</comment>
<comment type="function">
    <text evidence="9">Catalyzes the catabolism of the allantoin degradation intermediate (S)-ureidoglycolate, generating urea and glyoxylate. Involved in the utilization of allantoin as secondary nitrogen source when primary sources are limiting.</text>
</comment>
<evidence type="ECO:0000256" key="4">
    <source>
        <dbReference type="ARBA" id="ARBA00019751"/>
    </source>
</evidence>
<evidence type="ECO:0000256" key="6">
    <source>
        <dbReference type="ARBA" id="ARBA00023239"/>
    </source>
</evidence>
<dbReference type="GO" id="GO:0050385">
    <property type="term" value="F:ureidoglycolate lyase activity"/>
    <property type="evidence" value="ECO:0007669"/>
    <property type="project" value="UniProtKB-EC"/>
</dbReference>
<organism evidence="11 12">
    <name type="scientific">Ambrosiozyma monospora</name>
    <name type="common">Yeast</name>
    <name type="synonym">Endomycopsis monosporus</name>
    <dbReference type="NCBI Taxonomy" id="43982"/>
    <lineage>
        <taxon>Eukaryota</taxon>
        <taxon>Fungi</taxon>
        <taxon>Dikarya</taxon>
        <taxon>Ascomycota</taxon>
        <taxon>Saccharomycotina</taxon>
        <taxon>Pichiomycetes</taxon>
        <taxon>Pichiales</taxon>
        <taxon>Pichiaceae</taxon>
        <taxon>Ambrosiozyma</taxon>
    </lineage>
</organism>
<dbReference type="GO" id="GO:0006144">
    <property type="term" value="P:purine nucleobase metabolic process"/>
    <property type="evidence" value="ECO:0007669"/>
    <property type="project" value="UniProtKB-KW"/>
</dbReference>
<dbReference type="AlphaFoldDB" id="A0A9W6YLJ3"/>
<evidence type="ECO:0000256" key="2">
    <source>
        <dbReference type="ARBA" id="ARBA00011738"/>
    </source>
</evidence>
<dbReference type="PANTHER" id="PTHR21221">
    <property type="entry name" value="UREIDOGLYCOLATE HYDROLASE"/>
    <property type="match status" value="1"/>
</dbReference>
<dbReference type="FunFam" id="2.60.120.480:FF:000003">
    <property type="entry name" value="Ureidoglycolate hydrolase"/>
    <property type="match status" value="1"/>
</dbReference>
<evidence type="ECO:0000313" key="11">
    <source>
        <dbReference type="EMBL" id="GMG19672.1"/>
    </source>
</evidence>
<name>A0A9W6YLJ3_AMBMO</name>
<dbReference type="EMBL" id="BSXU01000176">
    <property type="protein sequence ID" value="GMG19672.1"/>
    <property type="molecule type" value="Genomic_DNA"/>
</dbReference>
<protein>
    <recommendedName>
        <fullName evidence="4">Ureidoglycolate lyase</fullName>
        <ecNumber evidence="3">4.3.2.3</ecNumber>
    </recommendedName>
    <alternativeName>
        <fullName evidence="7">Ureidoglycolatase</fullName>
    </alternativeName>
</protein>
<comment type="pathway">
    <text evidence="1">Nitrogen metabolism; (S)-allantoin degradation.</text>
</comment>
<evidence type="ECO:0000256" key="7">
    <source>
        <dbReference type="ARBA" id="ARBA00030302"/>
    </source>
</evidence>
<dbReference type="SUPFAM" id="SSF51182">
    <property type="entry name" value="RmlC-like cupins"/>
    <property type="match status" value="1"/>
</dbReference>
<evidence type="ECO:0000256" key="10">
    <source>
        <dbReference type="ARBA" id="ARBA00061337"/>
    </source>
</evidence>
<dbReference type="GO" id="GO:0004848">
    <property type="term" value="F:ureidoglycolate hydrolase activity"/>
    <property type="evidence" value="ECO:0007669"/>
    <property type="project" value="InterPro"/>
</dbReference>
<sequence>MVVIKEYTTTELGIKPIKAVPLTPESFAKFGAIISADHQVSQAPKSSANQGTALKLHKVAPVTNNYENCPSKTPATANWNIFRCSPPKHLLSTSSNSSESGAVMNQYLSKVLERHPFSTQTFLPMGRSQEKIGYLVICAPDGKDGLPDYNKVEAFICKGNQAVTYGVATWHAPMIALGDEDYLDFGVLVHENGVPEEDCEEVTYNPGLIVEF</sequence>
<dbReference type="InterPro" id="IPR024060">
    <property type="entry name" value="Ureidoglycolate_lyase_dom_sf"/>
</dbReference>
<comment type="subunit">
    <text evidence="2">Homodimer.</text>
</comment>
<comment type="similarity">
    <text evidence="10">Belongs to the ureidoglycolate lyase family.</text>
</comment>
<dbReference type="InterPro" id="IPR047233">
    <property type="entry name" value="UAH_cupin"/>
</dbReference>